<proteinExistence type="predicted"/>
<evidence type="ECO:0000256" key="1">
    <source>
        <dbReference type="SAM" id="Phobius"/>
    </source>
</evidence>
<protein>
    <submittedName>
        <fullName evidence="2">Unannotated protein</fullName>
    </submittedName>
</protein>
<gene>
    <name evidence="2" type="ORF">UFOPK3564_01240</name>
</gene>
<keyword evidence="1" id="KW-0472">Membrane</keyword>
<dbReference type="AlphaFoldDB" id="A0A6J7H327"/>
<name>A0A6J7H327_9ZZZZ</name>
<reference evidence="2" key="1">
    <citation type="submission" date="2020-05" db="EMBL/GenBank/DDBJ databases">
        <authorList>
            <person name="Chiriac C."/>
            <person name="Salcher M."/>
            <person name="Ghai R."/>
            <person name="Kavagutti S V."/>
        </authorList>
    </citation>
    <scope>NUCLEOTIDE SEQUENCE</scope>
</reference>
<keyword evidence="1" id="KW-0812">Transmembrane</keyword>
<organism evidence="2">
    <name type="scientific">freshwater metagenome</name>
    <dbReference type="NCBI Taxonomy" id="449393"/>
    <lineage>
        <taxon>unclassified sequences</taxon>
        <taxon>metagenomes</taxon>
        <taxon>ecological metagenomes</taxon>
    </lineage>
</organism>
<accession>A0A6J7H327</accession>
<keyword evidence="1" id="KW-1133">Transmembrane helix</keyword>
<dbReference type="EMBL" id="CAFBMK010000057">
    <property type="protein sequence ID" value="CAB4911025.1"/>
    <property type="molecule type" value="Genomic_DNA"/>
</dbReference>
<sequence>MPTGQGMRLMVDGALPTDVFGGLGLALVVFAVWGAGGLLVLARLLQRRGS</sequence>
<evidence type="ECO:0000313" key="2">
    <source>
        <dbReference type="EMBL" id="CAB4911025.1"/>
    </source>
</evidence>
<feature type="transmembrane region" description="Helical" evidence="1">
    <location>
        <begin position="20"/>
        <end position="45"/>
    </location>
</feature>